<accession>M2YIF5</accession>
<evidence type="ECO:0000313" key="4">
    <source>
        <dbReference type="EMBL" id="EME77555.1"/>
    </source>
</evidence>
<organism evidence="4 5">
    <name type="scientific">Pseudocercospora fijiensis (strain CIRAD86)</name>
    <name type="common">Black leaf streak disease fungus</name>
    <name type="synonym">Mycosphaerella fijiensis</name>
    <dbReference type="NCBI Taxonomy" id="383855"/>
    <lineage>
        <taxon>Eukaryota</taxon>
        <taxon>Fungi</taxon>
        <taxon>Dikarya</taxon>
        <taxon>Ascomycota</taxon>
        <taxon>Pezizomycotina</taxon>
        <taxon>Dothideomycetes</taxon>
        <taxon>Dothideomycetidae</taxon>
        <taxon>Mycosphaerellales</taxon>
        <taxon>Mycosphaerellaceae</taxon>
        <taxon>Pseudocercospora</taxon>
    </lineage>
</organism>
<dbReference type="OrthoDB" id="10253954at2759"/>
<name>M2YIF5_PSEFD</name>
<dbReference type="Gene3D" id="3.90.190.10">
    <property type="entry name" value="Protein tyrosine phosphatase superfamily"/>
    <property type="match status" value="1"/>
</dbReference>
<dbReference type="GO" id="GO:0004725">
    <property type="term" value="F:protein tyrosine phosphatase activity"/>
    <property type="evidence" value="ECO:0007669"/>
    <property type="project" value="InterPro"/>
</dbReference>
<evidence type="ECO:0000313" key="5">
    <source>
        <dbReference type="Proteomes" id="UP000016932"/>
    </source>
</evidence>
<dbReference type="PANTHER" id="PTHR19134:SF449">
    <property type="entry name" value="TYROSINE-PROTEIN PHOSPHATASE 1"/>
    <property type="match status" value="1"/>
</dbReference>
<feature type="domain" description="Tyrosine-protein phosphatase" evidence="2">
    <location>
        <begin position="160"/>
        <end position="435"/>
    </location>
</feature>
<dbReference type="CDD" id="cd18533">
    <property type="entry name" value="PTP_fungal"/>
    <property type="match status" value="1"/>
</dbReference>
<protein>
    <submittedName>
        <fullName evidence="4">Uncharacterized protein</fullName>
    </submittedName>
</protein>
<keyword evidence="5" id="KW-1185">Reference proteome</keyword>
<dbReference type="PROSITE" id="PS00383">
    <property type="entry name" value="TYR_PHOSPHATASE_1"/>
    <property type="match status" value="1"/>
</dbReference>
<dbReference type="InterPro" id="IPR029021">
    <property type="entry name" value="Prot-tyrosine_phosphatase-like"/>
</dbReference>
<dbReference type="PROSITE" id="PS50056">
    <property type="entry name" value="TYR_PHOSPHATASE_2"/>
    <property type="match status" value="1"/>
</dbReference>
<dbReference type="SUPFAM" id="SSF52799">
    <property type="entry name" value="(Phosphotyrosine protein) phosphatases II"/>
    <property type="match status" value="1"/>
</dbReference>
<reference evidence="4 5" key="1">
    <citation type="journal article" date="2012" name="PLoS Pathog.">
        <title>Diverse lifestyles and strategies of plant pathogenesis encoded in the genomes of eighteen Dothideomycetes fungi.</title>
        <authorList>
            <person name="Ohm R.A."/>
            <person name="Feau N."/>
            <person name="Henrissat B."/>
            <person name="Schoch C.L."/>
            <person name="Horwitz B.A."/>
            <person name="Barry K.W."/>
            <person name="Condon B.J."/>
            <person name="Copeland A.C."/>
            <person name="Dhillon B."/>
            <person name="Glaser F."/>
            <person name="Hesse C.N."/>
            <person name="Kosti I."/>
            <person name="LaButti K."/>
            <person name="Lindquist E.A."/>
            <person name="Lucas S."/>
            <person name="Salamov A.A."/>
            <person name="Bradshaw R.E."/>
            <person name="Ciuffetti L."/>
            <person name="Hamelin R.C."/>
            <person name="Kema G.H.J."/>
            <person name="Lawrence C."/>
            <person name="Scott J.A."/>
            <person name="Spatafora J.W."/>
            <person name="Turgeon B.G."/>
            <person name="de Wit P.J.G.M."/>
            <person name="Zhong S."/>
            <person name="Goodwin S.B."/>
            <person name="Grigoriev I.V."/>
        </authorList>
    </citation>
    <scope>NUCLEOTIDE SEQUENCE [LARGE SCALE GENOMIC DNA]</scope>
    <source>
        <strain evidence="4 5">CIRAD86</strain>
    </source>
</reference>
<gene>
    <name evidence="4" type="ORF">MYCFIDRAFT_216810</name>
</gene>
<dbReference type="EMBL" id="KB446564">
    <property type="protein sequence ID" value="EME77555.1"/>
    <property type="molecule type" value="Genomic_DNA"/>
</dbReference>
<dbReference type="GeneID" id="19338312"/>
<evidence type="ECO:0000259" key="2">
    <source>
        <dbReference type="PROSITE" id="PS50055"/>
    </source>
</evidence>
<dbReference type="InterPro" id="IPR016130">
    <property type="entry name" value="Tyr_Pase_AS"/>
</dbReference>
<dbReference type="RefSeq" id="XP_007931377.1">
    <property type="nucleotide sequence ID" value="XM_007933186.1"/>
</dbReference>
<comment type="similarity">
    <text evidence="1">Belongs to the protein-tyrosine phosphatase family. Non-receptor class subfamily.</text>
</comment>
<evidence type="ECO:0000259" key="3">
    <source>
        <dbReference type="PROSITE" id="PS50056"/>
    </source>
</evidence>
<dbReference type="eggNOG" id="KOG0789">
    <property type="taxonomic scope" value="Eukaryota"/>
</dbReference>
<dbReference type="Proteomes" id="UP000016932">
    <property type="component" value="Unassembled WGS sequence"/>
</dbReference>
<dbReference type="HOGENOM" id="CLU_001645_9_12_1"/>
<dbReference type="SMART" id="SM00404">
    <property type="entry name" value="PTPc_motif"/>
    <property type="match status" value="1"/>
</dbReference>
<dbReference type="KEGG" id="pfj:MYCFIDRAFT_216810"/>
<dbReference type="VEuPathDB" id="FungiDB:MYCFIDRAFT_216810"/>
<dbReference type="STRING" id="383855.M2YIF5"/>
<dbReference type="SMART" id="SM00194">
    <property type="entry name" value="PTPc"/>
    <property type="match status" value="1"/>
</dbReference>
<dbReference type="InterPro" id="IPR003595">
    <property type="entry name" value="Tyr_Pase_cat"/>
</dbReference>
<dbReference type="InterPro" id="IPR050348">
    <property type="entry name" value="Protein-Tyr_Phosphatase"/>
</dbReference>
<feature type="domain" description="Tyrosine specific protein phosphatases" evidence="3">
    <location>
        <begin position="350"/>
        <end position="426"/>
    </location>
</feature>
<dbReference type="AlphaFoldDB" id="M2YIF5"/>
<sequence length="453" mass="49519">MVDVIGATAIATGRLHKASSGGCVAAWVFQTGARLCHSSAQLHFTKAAKHFWEAAAGKPRAKLHRGGSRAGAGAGTGTGTGILHSAAACDTPAPIRHMATQRRPLPAFLKQSRPELHTKFVDLEWQQRERLLQGTQSTAKPDAPPSKWARLNNDAAIIARNRYMNVEPYAQNRIKLRVAEGGNDYINASPIQLGKRRYIATQGPKDSSVNHFYRMLASELKSPAVVVMLTQTHEAGKEKCFQYFPLSTEESPLTIRPDEHFQDGFQGEVKLVSIEENAKTRSELRKLRMKTTTANGSQEERDILHLLFSGWPDFLVPEGADRAALVELVRLSAALNKPGSSSTATNTAGSSFAEDLASTDEDNPRIIHCSAGVGRSGTFIALDYLLSLMFSGQLDAVPPDRDPIAETVDQLRQQRMMMVQGEAQFNFLYEVMREQMTARFQGSDTTAGAQNGA</sequence>
<proteinExistence type="inferred from homology"/>
<evidence type="ECO:0000256" key="1">
    <source>
        <dbReference type="ARBA" id="ARBA00009649"/>
    </source>
</evidence>
<dbReference type="PRINTS" id="PR00700">
    <property type="entry name" value="PRTYPHPHTASE"/>
</dbReference>
<dbReference type="InterPro" id="IPR000387">
    <property type="entry name" value="Tyr_Pase_dom"/>
</dbReference>
<dbReference type="Pfam" id="PF00102">
    <property type="entry name" value="Y_phosphatase"/>
    <property type="match status" value="1"/>
</dbReference>
<dbReference type="PANTHER" id="PTHR19134">
    <property type="entry name" value="RECEPTOR-TYPE TYROSINE-PROTEIN PHOSPHATASE"/>
    <property type="match status" value="1"/>
</dbReference>
<dbReference type="PROSITE" id="PS50055">
    <property type="entry name" value="TYR_PHOSPHATASE_PTP"/>
    <property type="match status" value="1"/>
</dbReference>
<dbReference type="InterPro" id="IPR000242">
    <property type="entry name" value="PTP_cat"/>
</dbReference>